<proteinExistence type="predicted"/>
<dbReference type="EMBL" id="GGEC01092490">
    <property type="protein sequence ID" value="MBX72974.1"/>
    <property type="molecule type" value="Transcribed_RNA"/>
</dbReference>
<reference evidence="1" key="1">
    <citation type="submission" date="2018-02" db="EMBL/GenBank/DDBJ databases">
        <title>Rhizophora mucronata_Transcriptome.</title>
        <authorList>
            <person name="Meera S.P."/>
            <person name="Sreeshan A."/>
            <person name="Augustine A."/>
        </authorList>
    </citation>
    <scope>NUCLEOTIDE SEQUENCE</scope>
    <source>
        <tissue evidence="1">Leaf</tissue>
    </source>
</reference>
<evidence type="ECO:0000313" key="1">
    <source>
        <dbReference type="EMBL" id="MBX72974.1"/>
    </source>
</evidence>
<organism evidence="1">
    <name type="scientific">Rhizophora mucronata</name>
    <name type="common">Asiatic mangrove</name>
    <dbReference type="NCBI Taxonomy" id="61149"/>
    <lineage>
        <taxon>Eukaryota</taxon>
        <taxon>Viridiplantae</taxon>
        <taxon>Streptophyta</taxon>
        <taxon>Embryophyta</taxon>
        <taxon>Tracheophyta</taxon>
        <taxon>Spermatophyta</taxon>
        <taxon>Magnoliopsida</taxon>
        <taxon>eudicotyledons</taxon>
        <taxon>Gunneridae</taxon>
        <taxon>Pentapetalae</taxon>
        <taxon>rosids</taxon>
        <taxon>fabids</taxon>
        <taxon>Malpighiales</taxon>
        <taxon>Rhizophoraceae</taxon>
        <taxon>Rhizophora</taxon>
    </lineage>
</organism>
<sequence>MLNMSKLMQVSIPQFIFNSCYTYFTTDIFISNSILLKVTIPLSKHSHFCHTHLLSMLRFQSSTHIIIKHHWSNQSNWHPIKIFPST</sequence>
<accession>A0A2P2R1I8</accession>
<dbReference type="AlphaFoldDB" id="A0A2P2R1I8"/>
<protein>
    <submittedName>
        <fullName evidence="1">Uncharacterized protein</fullName>
    </submittedName>
</protein>
<name>A0A2P2R1I8_RHIMU</name>